<dbReference type="GO" id="GO:0061608">
    <property type="term" value="F:nuclear import signal receptor activity"/>
    <property type="evidence" value="ECO:0007669"/>
    <property type="project" value="TreeGrafter"/>
</dbReference>
<dbReference type="AlphaFoldDB" id="A0A427YTF7"/>
<dbReference type="OrthoDB" id="10248398at2759"/>
<evidence type="ECO:0000259" key="3">
    <source>
        <dbReference type="Pfam" id="PF21057"/>
    </source>
</evidence>
<protein>
    <submittedName>
        <fullName evidence="4">Uncharacterized protein</fullName>
    </submittedName>
</protein>
<dbReference type="STRING" id="1890683.A0A427YTF7"/>
<dbReference type="GO" id="GO:0005829">
    <property type="term" value="C:cytosol"/>
    <property type="evidence" value="ECO:0007669"/>
    <property type="project" value="TreeGrafter"/>
</dbReference>
<accession>A0A427YTF7</accession>
<dbReference type="Pfam" id="PF05603">
    <property type="entry name" value="Hikeshi-like_N"/>
    <property type="match status" value="1"/>
</dbReference>
<evidence type="ECO:0000313" key="5">
    <source>
        <dbReference type="Proteomes" id="UP000279259"/>
    </source>
</evidence>
<evidence type="ECO:0000259" key="2">
    <source>
        <dbReference type="Pfam" id="PF05603"/>
    </source>
</evidence>
<reference evidence="4 5" key="1">
    <citation type="submission" date="2018-11" db="EMBL/GenBank/DDBJ databases">
        <title>Genome sequence of Saitozyma podzolica DSM 27192.</title>
        <authorList>
            <person name="Aliyu H."/>
            <person name="Gorte O."/>
            <person name="Ochsenreither K."/>
        </authorList>
    </citation>
    <scope>NUCLEOTIDE SEQUENCE [LARGE SCALE GENOMIC DNA]</scope>
    <source>
        <strain evidence="4 5">DSM 27192</strain>
    </source>
</reference>
<dbReference type="InterPro" id="IPR048364">
    <property type="entry name" value="Hikeshi-like_C"/>
</dbReference>
<comment type="caution">
    <text evidence="4">The sequence shown here is derived from an EMBL/GenBank/DDBJ whole genome shotgun (WGS) entry which is preliminary data.</text>
</comment>
<dbReference type="PANTHER" id="PTHR12925">
    <property type="entry name" value="HIKESHI FAMILY MEMBER"/>
    <property type="match status" value="1"/>
</dbReference>
<comment type="similarity">
    <text evidence="1">Belongs to the OPI10 family.</text>
</comment>
<dbReference type="InterPro" id="IPR031318">
    <property type="entry name" value="OPI10"/>
</dbReference>
<dbReference type="EMBL" id="RSCD01000002">
    <property type="protein sequence ID" value="RSH94275.1"/>
    <property type="molecule type" value="Genomic_DNA"/>
</dbReference>
<dbReference type="GO" id="GO:0005634">
    <property type="term" value="C:nucleus"/>
    <property type="evidence" value="ECO:0007669"/>
    <property type="project" value="TreeGrafter"/>
</dbReference>
<feature type="domain" description="Hikeshi-like C-terminal" evidence="3">
    <location>
        <begin position="134"/>
        <end position="189"/>
    </location>
</feature>
<dbReference type="Pfam" id="PF21057">
    <property type="entry name" value="Hikeshi-like_C"/>
    <property type="match status" value="1"/>
</dbReference>
<evidence type="ECO:0000313" key="4">
    <source>
        <dbReference type="EMBL" id="RSH94275.1"/>
    </source>
</evidence>
<feature type="domain" description="Hikeshi-like N-terminal" evidence="2">
    <location>
        <begin position="5"/>
        <end position="119"/>
    </location>
</feature>
<dbReference type="Proteomes" id="UP000279259">
    <property type="component" value="Unassembled WGS sequence"/>
</dbReference>
<gene>
    <name evidence="4" type="ORF">EHS25_004078</name>
</gene>
<name>A0A427YTF7_9TREE</name>
<evidence type="ECO:0000256" key="1">
    <source>
        <dbReference type="ARBA" id="ARBA00006623"/>
    </source>
</evidence>
<keyword evidence="5" id="KW-1185">Reference proteome</keyword>
<dbReference type="InterPro" id="IPR008493">
    <property type="entry name" value="Hikeshi-like_N"/>
</dbReference>
<proteinExistence type="inferred from homology"/>
<organism evidence="4 5">
    <name type="scientific">Saitozyma podzolica</name>
    <dbReference type="NCBI Taxonomy" id="1890683"/>
    <lineage>
        <taxon>Eukaryota</taxon>
        <taxon>Fungi</taxon>
        <taxon>Dikarya</taxon>
        <taxon>Basidiomycota</taxon>
        <taxon>Agaricomycotina</taxon>
        <taxon>Tremellomycetes</taxon>
        <taxon>Tremellales</taxon>
        <taxon>Trimorphomycetaceae</taxon>
        <taxon>Saitozyma</taxon>
    </lineage>
</organism>
<dbReference type="PANTHER" id="PTHR12925:SF0">
    <property type="entry name" value="PROTEIN HIKESHI"/>
    <property type="match status" value="1"/>
</dbReference>
<dbReference type="GO" id="GO:0006606">
    <property type="term" value="P:protein import into nucleus"/>
    <property type="evidence" value="ECO:0007669"/>
    <property type="project" value="TreeGrafter"/>
</dbReference>
<sequence length="192" mass="21106">MFGAIVAGRLVQTNLQQIDETHFVFPLEQPYEINHLTVFLLGTIPFPEGYGASVHFAWPGKDYIPLGVLTNSKPSSIYRLRPHLPSDLPPNALASPPATLGIEIAPLPQLEALAAQLSAGGEGKGKEIAGKVDVGKVAEKVVKNLFNYLHSFGESKLTPDTPIPLSVFQRWYDNFLRKIENDRGASFLDRED</sequence>